<protein>
    <submittedName>
        <fullName evidence="1">Uncharacterized protein</fullName>
    </submittedName>
</protein>
<reference evidence="1 2" key="1">
    <citation type="submission" date="2020-10" db="EMBL/GenBank/DDBJ databases">
        <title>The Coptis chinensis genome and diversification of protoberbering-type alkaloids.</title>
        <authorList>
            <person name="Wang B."/>
            <person name="Shu S."/>
            <person name="Song C."/>
            <person name="Liu Y."/>
        </authorList>
    </citation>
    <scope>NUCLEOTIDE SEQUENCE [LARGE SCALE GENOMIC DNA]</scope>
    <source>
        <strain evidence="1">HL-2020</strain>
        <tissue evidence="1">Leaf</tissue>
    </source>
</reference>
<sequence length="185" mass="20561">MGFCLGVRIKSFSLLSIFWNVWVIGLMKISNRLMLIFEASEHVIDLINQGNYDVIHQQKSIPIFQTATGKLVEELKSSMMKALSVLNGNDDNVAHTGVLTSKRFSRDTQPASLRGVNFVIMNEDVLLEEAGKTHLVLGIESRGMYRGVAPSPVTLIPQLSKIESKTRVSSTVSQNYFTSQDEAVE</sequence>
<dbReference type="Proteomes" id="UP000631114">
    <property type="component" value="Unassembled WGS sequence"/>
</dbReference>
<name>A0A835M134_9MAGN</name>
<dbReference type="AlphaFoldDB" id="A0A835M134"/>
<keyword evidence="2" id="KW-1185">Reference proteome</keyword>
<evidence type="ECO:0000313" key="1">
    <source>
        <dbReference type="EMBL" id="KAF9606851.1"/>
    </source>
</evidence>
<dbReference type="EMBL" id="JADFTS010000005">
    <property type="protein sequence ID" value="KAF9606851.1"/>
    <property type="molecule type" value="Genomic_DNA"/>
</dbReference>
<feature type="non-terminal residue" evidence="1">
    <location>
        <position position="185"/>
    </location>
</feature>
<gene>
    <name evidence="1" type="ORF">IFM89_029450</name>
</gene>
<comment type="caution">
    <text evidence="1">The sequence shown here is derived from an EMBL/GenBank/DDBJ whole genome shotgun (WGS) entry which is preliminary data.</text>
</comment>
<accession>A0A835M134</accession>
<organism evidence="1 2">
    <name type="scientific">Coptis chinensis</name>
    <dbReference type="NCBI Taxonomy" id="261450"/>
    <lineage>
        <taxon>Eukaryota</taxon>
        <taxon>Viridiplantae</taxon>
        <taxon>Streptophyta</taxon>
        <taxon>Embryophyta</taxon>
        <taxon>Tracheophyta</taxon>
        <taxon>Spermatophyta</taxon>
        <taxon>Magnoliopsida</taxon>
        <taxon>Ranunculales</taxon>
        <taxon>Ranunculaceae</taxon>
        <taxon>Coptidoideae</taxon>
        <taxon>Coptis</taxon>
    </lineage>
</organism>
<proteinExistence type="predicted"/>
<evidence type="ECO:0000313" key="2">
    <source>
        <dbReference type="Proteomes" id="UP000631114"/>
    </source>
</evidence>